<feature type="transmembrane region" description="Helical" evidence="1">
    <location>
        <begin position="12"/>
        <end position="34"/>
    </location>
</feature>
<dbReference type="PANTHER" id="PTHR10983">
    <property type="entry name" value="1-ACYLGLYCEROL-3-PHOSPHATE ACYLTRANSFERASE-RELATED"/>
    <property type="match status" value="1"/>
</dbReference>
<keyword evidence="1" id="KW-0812">Transmembrane</keyword>
<dbReference type="CDD" id="cd07990">
    <property type="entry name" value="LPLAT_LCLAT1-like"/>
    <property type="match status" value="1"/>
</dbReference>
<dbReference type="Proteomes" id="UP001165678">
    <property type="component" value="Unassembled WGS sequence"/>
</dbReference>
<evidence type="ECO:0000313" key="4">
    <source>
        <dbReference type="Proteomes" id="UP001165678"/>
    </source>
</evidence>
<evidence type="ECO:0000256" key="1">
    <source>
        <dbReference type="SAM" id="Phobius"/>
    </source>
</evidence>
<feature type="domain" description="Phospholipid/glycerol acyltransferase" evidence="2">
    <location>
        <begin position="84"/>
        <end position="220"/>
    </location>
</feature>
<keyword evidence="4" id="KW-1185">Reference proteome</keyword>
<dbReference type="AlphaFoldDB" id="A0AA41ZFW8"/>
<evidence type="ECO:0000259" key="2">
    <source>
        <dbReference type="SMART" id="SM00563"/>
    </source>
</evidence>
<dbReference type="NCBIfam" id="NF010621">
    <property type="entry name" value="PRK14014.1"/>
    <property type="match status" value="1"/>
</dbReference>
<proteinExistence type="predicted"/>
<dbReference type="InterPro" id="IPR002123">
    <property type="entry name" value="Plipid/glycerol_acylTrfase"/>
</dbReference>
<dbReference type="GO" id="GO:0016746">
    <property type="term" value="F:acyltransferase activity"/>
    <property type="evidence" value="ECO:0007669"/>
    <property type="project" value="InterPro"/>
</dbReference>
<keyword evidence="1" id="KW-1133">Transmembrane helix</keyword>
<evidence type="ECO:0000313" key="3">
    <source>
        <dbReference type="EMBL" id="MCX2523424.1"/>
    </source>
</evidence>
<sequence>MYFMKGCASLCYLAINTLLCALPFYFLALIKLLVPSERLQIRCLAGLNRIAGYWIDLNNLWIRHVLRPSIALTRPNDLSPHQWWLVISNHQSWTDILLLQLALRRQVPVPRFFIKRELIWIPVIGLAWWALEFPLMYRKGSVSASRRDMAATRRLCQRARHTPVAIYNFVEGTRFTPAKKAAQHSPFTHLLKPKAGGIGVVLSMLGDRLSGILDVTLDYSQGSSRFWDFLCGRSGLIKLTIHQLPVEPWMHSAGLTDVERKQRFHTWVNTLWHDKDQRLSSSSS</sequence>
<accession>A0AA41ZFW8</accession>
<dbReference type="PANTHER" id="PTHR10983:SF16">
    <property type="entry name" value="LYSOCARDIOLIPIN ACYLTRANSFERASE 1"/>
    <property type="match status" value="1"/>
</dbReference>
<dbReference type="EMBL" id="JAPIVE010000001">
    <property type="protein sequence ID" value="MCX2523424.1"/>
    <property type="molecule type" value="Genomic_DNA"/>
</dbReference>
<keyword evidence="1" id="KW-0472">Membrane</keyword>
<protein>
    <submittedName>
        <fullName evidence="3">Acetyltransferase</fullName>
    </submittedName>
</protein>
<comment type="caution">
    <text evidence="3">The sequence shown here is derived from an EMBL/GenBank/DDBJ whole genome shotgun (WGS) entry which is preliminary data.</text>
</comment>
<dbReference type="SUPFAM" id="SSF69593">
    <property type="entry name" value="Glycerol-3-phosphate (1)-acyltransferase"/>
    <property type="match status" value="1"/>
</dbReference>
<gene>
    <name evidence="3" type="ORF">OQ287_04155</name>
</gene>
<name>A0AA41ZFW8_9GAMM</name>
<dbReference type="SMART" id="SM00563">
    <property type="entry name" value="PlsC"/>
    <property type="match status" value="1"/>
</dbReference>
<reference evidence="3" key="1">
    <citation type="submission" date="2022-11" db="EMBL/GenBank/DDBJ databases">
        <title>Larsenimonas rhizosphaerae sp. nov., isolated from a tidal mudflat.</title>
        <authorList>
            <person name="Lee S.D."/>
            <person name="Kim I.S."/>
        </authorList>
    </citation>
    <scope>NUCLEOTIDE SEQUENCE</scope>
    <source>
        <strain evidence="3">GH2-1</strain>
    </source>
</reference>
<organism evidence="3 4">
    <name type="scientific">Larsenimonas rhizosphaerae</name>
    <dbReference type="NCBI Taxonomy" id="2944682"/>
    <lineage>
        <taxon>Bacteria</taxon>
        <taxon>Pseudomonadati</taxon>
        <taxon>Pseudomonadota</taxon>
        <taxon>Gammaproteobacteria</taxon>
        <taxon>Oceanospirillales</taxon>
        <taxon>Halomonadaceae</taxon>
        <taxon>Larsenimonas</taxon>
    </lineage>
</organism>
<dbReference type="Pfam" id="PF01553">
    <property type="entry name" value="Acyltransferase"/>
    <property type="match status" value="1"/>
</dbReference>